<name>A0A6M3X4L0_9ZZZZ</name>
<evidence type="ECO:0000256" key="1">
    <source>
        <dbReference type="SAM" id="MobiDB-lite"/>
    </source>
</evidence>
<organism evidence="3">
    <name type="scientific">viral metagenome</name>
    <dbReference type="NCBI Taxonomy" id="1070528"/>
    <lineage>
        <taxon>unclassified sequences</taxon>
        <taxon>metagenomes</taxon>
        <taxon>organismal metagenomes</taxon>
    </lineage>
</organism>
<sequence length="146" mass="17484">MKQILRRRKNWEQYHKQPVTKKKKLNRRFPFKPIMNCKYCYYWYSAKRTGYQDEEDENDTKKGRKAAGTRECTAAPKPKEISLNTESCENFKLYHNFWCNKNEHWKDIIACISAQESSKFMSVYILCKKCKQGIKIKAYKESTTVS</sequence>
<feature type="region of interest" description="Disordered" evidence="1">
    <location>
        <begin position="51"/>
        <end position="70"/>
    </location>
</feature>
<evidence type="ECO:0000313" key="2">
    <source>
        <dbReference type="EMBL" id="QJA77471.1"/>
    </source>
</evidence>
<reference evidence="3" key="1">
    <citation type="submission" date="2020-03" db="EMBL/GenBank/DDBJ databases">
        <title>The deep terrestrial virosphere.</title>
        <authorList>
            <person name="Holmfeldt K."/>
            <person name="Nilsson E."/>
            <person name="Simone D."/>
            <person name="Lopez-Fernandez M."/>
            <person name="Wu X."/>
            <person name="de Brujin I."/>
            <person name="Lundin D."/>
            <person name="Andersson A."/>
            <person name="Bertilsson S."/>
            <person name="Dopson M."/>
        </authorList>
    </citation>
    <scope>NUCLEOTIDE SEQUENCE</scope>
    <source>
        <strain evidence="3">MM171A02554</strain>
        <strain evidence="2">MM415A01300</strain>
    </source>
</reference>
<proteinExistence type="predicted"/>
<accession>A0A6M3X4L0</accession>
<evidence type="ECO:0000313" key="3">
    <source>
        <dbReference type="EMBL" id="QJH92686.1"/>
    </source>
</evidence>
<dbReference type="AlphaFoldDB" id="A0A6M3X4L0"/>
<gene>
    <name evidence="3" type="ORF">MM171A02554_0010</name>
    <name evidence="2" type="ORF">MM415A01300_0016</name>
</gene>
<dbReference type="EMBL" id="MT143911">
    <property type="protein sequence ID" value="QJH92686.1"/>
    <property type="molecule type" value="Genomic_DNA"/>
</dbReference>
<protein>
    <submittedName>
        <fullName evidence="3">Uncharacterized protein</fullName>
    </submittedName>
</protein>
<dbReference type="EMBL" id="MT142284">
    <property type="protein sequence ID" value="QJA77471.1"/>
    <property type="molecule type" value="Genomic_DNA"/>
</dbReference>